<evidence type="ECO:0000313" key="1">
    <source>
        <dbReference type="EMBL" id="MFI7589711.1"/>
    </source>
</evidence>
<dbReference type="InterPro" id="IPR036663">
    <property type="entry name" value="Fumarylacetoacetase_C_sf"/>
</dbReference>
<dbReference type="SUPFAM" id="SSF56529">
    <property type="entry name" value="FAH"/>
    <property type="match status" value="1"/>
</dbReference>
<sequence>MSAPIADAVGLALGPDGLITEYLTAAAELAPDVALPPEVATVTPSLAFLLGDPLRGPGVTSAGALAGVRSVHGALTVQDDGGRVRGFLTGPVGVATDRPGGLDLTLEGVLVVVDGAVVDSATGAAVLGHPARALAAAANALGPQGVTLERGWLVLTGGLTAPVPVRPGAVIACEYTHLGALGVRAGA</sequence>
<dbReference type="InterPro" id="IPR050772">
    <property type="entry name" value="Hydratase-Decarb/MhpD_sf"/>
</dbReference>
<gene>
    <name evidence="1" type="ORF">ACIB24_21800</name>
</gene>
<proteinExistence type="predicted"/>
<keyword evidence="2" id="KW-1185">Reference proteome</keyword>
<accession>A0ABW8ATK3</accession>
<dbReference type="PANTHER" id="PTHR30143:SF0">
    <property type="entry name" value="2-KETO-4-PENTENOATE HYDRATASE"/>
    <property type="match status" value="1"/>
</dbReference>
<reference evidence="1 2" key="1">
    <citation type="submission" date="2024-10" db="EMBL/GenBank/DDBJ databases">
        <title>The Natural Products Discovery Center: Release of the First 8490 Sequenced Strains for Exploring Actinobacteria Biosynthetic Diversity.</title>
        <authorList>
            <person name="Kalkreuter E."/>
            <person name="Kautsar S.A."/>
            <person name="Yang D."/>
            <person name="Bader C.D."/>
            <person name="Teijaro C.N."/>
            <person name="Fluegel L."/>
            <person name="Davis C.M."/>
            <person name="Simpson J.R."/>
            <person name="Lauterbach L."/>
            <person name="Steele A.D."/>
            <person name="Gui C."/>
            <person name="Meng S."/>
            <person name="Li G."/>
            <person name="Viehrig K."/>
            <person name="Ye F."/>
            <person name="Su P."/>
            <person name="Kiefer A.F."/>
            <person name="Nichols A."/>
            <person name="Cepeda A.J."/>
            <person name="Yan W."/>
            <person name="Fan B."/>
            <person name="Jiang Y."/>
            <person name="Adhikari A."/>
            <person name="Zheng C.-J."/>
            <person name="Schuster L."/>
            <person name="Cowan T.M."/>
            <person name="Smanski M.J."/>
            <person name="Chevrette M.G."/>
            <person name="De Carvalho L.P.S."/>
            <person name="Shen B."/>
        </authorList>
    </citation>
    <scope>NUCLEOTIDE SEQUENCE [LARGE SCALE GENOMIC DNA]</scope>
    <source>
        <strain evidence="1 2">NPDC049639</strain>
    </source>
</reference>
<dbReference type="Gene3D" id="3.90.850.10">
    <property type="entry name" value="Fumarylacetoacetase-like, C-terminal domain"/>
    <property type="match status" value="1"/>
</dbReference>
<protein>
    <submittedName>
        <fullName evidence="1">4-oxalocrotonate decarboxylase</fullName>
    </submittedName>
</protein>
<comment type="caution">
    <text evidence="1">The sequence shown here is derived from an EMBL/GenBank/DDBJ whole genome shotgun (WGS) entry which is preliminary data.</text>
</comment>
<dbReference type="RefSeq" id="WP_398284315.1">
    <property type="nucleotide sequence ID" value="NZ_JBITLV010000009.1"/>
</dbReference>
<organism evidence="1 2">
    <name type="scientific">Spongisporangium articulatum</name>
    <dbReference type="NCBI Taxonomy" id="3362603"/>
    <lineage>
        <taxon>Bacteria</taxon>
        <taxon>Bacillati</taxon>
        <taxon>Actinomycetota</taxon>
        <taxon>Actinomycetes</taxon>
        <taxon>Kineosporiales</taxon>
        <taxon>Kineosporiaceae</taxon>
        <taxon>Spongisporangium</taxon>
    </lineage>
</organism>
<dbReference type="PANTHER" id="PTHR30143">
    <property type="entry name" value="ACID HYDRATASE"/>
    <property type="match status" value="1"/>
</dbReference>
<dbReference type="EMBL" id="JBITLV010000009">
    <property type="protein sequence ID" value="MFI7589711.1"/>
    <property type="molecule type" value="Genomic_DNA"/>
</dbReference>
<dbReference type="Proteomes" id="UP001612915">
    <property type="component" value="Unassembled WGS sequence"/>
</dbReference>
<evidence type="ECO:0000313" key="2">
    <source>
        <dbReference type="Proteomes" id="UP001612915"/>
    </source>
</evidence>
<name>A0ABW8ATK3_9ACTN</name>